<dbReference type="SFLD" id="SFLDS00014">
    <property type="entry name" value="RuBisCO"/>
    <property type="match status" value="1"/>
</dbReference>
<keyword evidence="3" id="KW-1185">Reference proteome</keyword>
<dbReference type="EMBL" id="VHQG01000004">
    <property type="protein sequence ID" value="TPW74857.1"/>
    <property type="molecule type" value="Genomic_DNA"/>
</dbReference>
<dbReference type="InterPro" id="IPR036422">
    <property type="entry name" value="RuBisCO_lsu_N_sf"/>
</dbReference>
<dbReference type="PANTHER" id="PTHR42704">
    <property type="entry name" value="RIBULOSE BISPHOSPHATE CARBOXYLASE"/>
    <property type="match status" value="1"/>
</dbReference>
<feature type="domain" description="Ribulose bisphosphate carboxylase large subunit C-terminal" evidence="1">
    <location>
        <begin position="144"/>
        <end position="311"/>
    </location>
</feature>
<accession>A0A506Y055</accession>
<dbReference type="PANTHER" id="PTHR42704:SF17">
    <property type="entry name" value="RIBULOSE BISPHOSPHATE CARBOXYLASE LARGE CHAIN"/>
    <property type="match status" value="1"/>
</dbReference>
<dbReference type="AlphaFoldDB" id="A0A506Y055"/>
<dbReference type="InterPro" id="IPR000685">
    <property type="entry name" value="RuBisCO_lsu_C"/>
</dbReference>
<sequence length="426" mass="44900">MPNDLHALPEAIDRDDYLIASYALRMPAGADVLKKVEGFAVGQTIGTWLPVPGVTAEMRARHEGRVVGILSAPAPDMVGGADSHDGYTHWIVRIALPLINFGPSIPMMLTTLLGNDSSTSVEAKLVDLELPESFVRRFAGPKFGIAGLRELTGVHDRPLLLNMIKPCAGLPPEAGAEIFHQTALGGIDLIKDDELIANPEYSPVVERVRLFTERARQAAEVTGVETLYIPNVTDRPDRMLDTARRAVDAGARAVMVTYATAGYGSLEALAESVDVPVLAHFAGAAPYFEGETSGMSAPIATGLLPRLAGADLALVLSPYSGYPIRQLQYLRITQQLQLARPGLNPTMPIIGGGVHPGTVERYLRELGNDIILGAGGAMQGHAGGPAAGVRAMRQAIDAAVAGVPIATAAAEHEELGAAIAAWGVLD</sequence>
<dbReference type="OrthoDB" id="9764279at2"/>
<proteinExistence type="predicted"/>
<dbReference type="Gene3D" id="3.20.20.110">
    <property type="entry name" value="Ribulose bisphosphate carboxylase, large subunit, C-terminal domain"/>
    <property type="match status" value="1"/>
</dbReference>
<dbReference type="SUPFAM" id="SSF54966">
    <property type="entry name" value="RuBisCO, large subunit, small (N-terminal) domain"/>
    <property type="match status" value="1"/>
</dbReference>
<reference evidence="2 3" key="1">
    <citation type="submission" date="2019-06" db="EMBL/GenBank/DDBJ databases">
        <authorList>
            <person name="Li F."/>
        </authorList>
    </citation>
    <scope>NUCLEOTIDE SEQUENCE [LARGE SCALE GENOMIC DNA]</scope>
    <source>
        <strain evidence="2 3">10F1D-1</strain>
    </source>
</reference>
<dbReference type="RefSeq" id="WP_141164488.1">
    <property type="nucleotide sequence ID" value="NZ_VHQG01000004.1"/>
</dbReference>
<feature type="domain" description="Ribulose bisphosphate carboxylase large subunit C-terminal" evidence="1">
    <location>
        <begin position="342"/>
        <end position="422"/>
    </location>
</feature>
<evidence type="ECO:0000259" key="1">
    <source>
        <dbReference type="Pfam" id="PF00016"/>
    </source>
</evidence>
<gene>
    <name evidence="2" type="ORF">FJ657_14910</name>
</gene>
<evidence type="ECO:0000313" key="2">
    <source>
        <dbReference type="EMBL" id="TPW74857.1"/>
    </source>
</evidence>
<dbReference type="Gene3D" id="3.30.70.150">
    <property type="entry name" value="RuBisCO large subunit, N-terminal domain"/>
    <property type="match status" value="1"/>
</dbReference>
<organism evidence="2 3">
    <name type="scientific">Schumannella soli</name>
    <dbReference type="NCBI Taxonomy" id="2590779"/>
    <lineage>
        <taxon>Bacteria</taxon>
        <taxon>Bacillati</taxon>
        <taxon>Actinomycetota</taxon>
        <taxon>Actinomycetes</taxon>
        <taxon>Micrococcales</taxon>
        <taxon>Microbacteriaceae</taxon>
        <taxon>Schumannella</taxon>
    </lineage>
</organism>
<dbReference type="CDD" id="cd08205">
    <property type="entry name" value="RuBisCO_IV_RLP"/>
    <property type="match status" value="1"/>
</dbReference>
<dbReference type="InterPro" id="IPR033966">
    <property type="entry name" value="RuBisCO"/>
</dbReference>
<protein>
    <submittedName>
        <fullName evidence="2">Transcriptional regulator</fullName>
    </submittedName>
</protein>
<dbReference type="SUPFAM" id="SSF51649">
    <property type="entry name" value="RuBisCo, C-terminal domain"/>
    <property type="match status" value="1"/>
</dbReference>
<dbReference type="GO" id="GO:0000287">
    <property type="term" value="F:magnesium ion binding"/>
    <property type="evidence" value="ECO:0007669"/>
    <property type="project" value="InterPro"/>
</dbReference>
<dbReference type="SFLD" id="SFLDG00301">
    <property type="entry name" value="RuBisCO-like_proteins"/>
    <property type="match status" value="1"/>
</dbReference>
<comment type="caution">
    <text evidence="2">The sequence shown here is derived from an EMBL/GenBank/DDBJ whole genome shotgun (WGS) entry which is preliminary data.</text>
</comment>
<dbReference type="GO" id="GO:0016984">
    <property type="term" value="F:ribulose-bisphosphate carboxylase activity"/>
    <property type="evidence" value="ECO:0007669"/>
    <property type="project" value="InterPro"/>
</dbReference>
<name>A0A506Y055_9MICO</name>
<dbReference type="GO" id="GO:0015977">
    <property type="term" value="P:carbon fixation"/>
    <property type="evidence" value="ECO:0007669"/>
    <property type="project" value="InterPro"/>
</dbReference>
<dbReference type="Pfam" id="PF00016">
    <property type="entry name" value="RuBisCO_large"/>
    <property type="match status" value="2"/>
</dbReference>
<evidence type="ECO:0000313" key="3">
    <source>
        <dbReference type="Proteomes" id="UP000316252"/>
    </source>
</evidence>
<dbReference type="Proteomes" id="UP000316252">
    <property type="component" value="Unassembled WGS sequence"/>
</dbReference>
<dbReference type="InterPro" id="IPR036376">
    <property type="entry name" value="RuBisCO_lsu_C_sf"/>
</dbReference>